<gene>
    <name evidence="1" type="ORF">FFL01_27490</name>
</gene>
<dbReference type="STRING" id="983.SAMN05443543_108135"/>
<evidence type="ECO:0008006" key="3">
    <source>
        <dbReference type="Google" id="ProtNLM"/>
    </source>
</evidence>
<dbReference type="Pfam" id="PF14602">
    <property type="entry name" value="Hexapep_2"/>
    <property type="match status" value="1"/>
</dbReference>
<dbReference type="RefSeq" id="WP_073246007.1">
    <property type="nucleotide sequence ID" value="NZ_BJNP01000036.1"/>
</dbReference>
<protein>
    <recommendedName>
        <fullName evidence="3">Acetyltransferase</fullName>
    </recommendedName>
</protein>
<dbReference type="InterPro" id="IPR051159">
    <property type="entry name" value="Hexapeptide_acetyltransf"/>
</dbReference>
<dbReference type="InterPro" id="IPR001451">
    <property type="entry name" value="Hexapep"/>
</dbReference>
<dbReference type="CDD" id="cd04647">
    <property type="entry name" value="LbH_MAT_like"/>
    <property type="match status" value="1"/>
</dbReference>
<dbReference type="PANTHER" id="PTHR23416">
    <property type="entry name" value="SIALIC ACID SYNTHASE-RELATED"/>
    <property type="match status" value="1"/>
</dbReference>
<sequence length="191" mass="21491">MTNRIFNYLYRKTFYIFNSKKYKFLSSSAVVQKLLRVEGRENISIQKNVIIQKMTWIAALPLTNESNCNLIIGEGTIIGHLNHIYATGEIIIGKNVLTADKVYISDNLHKYEDVNIPVMHQGIRQLSKVKIGDGSWIGENVCVMGASIGRNCIIGANSVVTKDIPDYCVAVGSPARIIKKYNITLQKWEKV</sequence>
<accession>A0A4Y4B1T0</accession>
<organism evidence="1 2">
    <name type="scientific">Flavobacterium flevense</name>
    <dbReference type="NCBI Taxonomy" id="983"/>
    <lineage>
        <taxon>Bacteria</taxon>
        <taxon>Pseudomonadati</taxon>
        <taxon>Bacteroidota</taxon>
        <taxon>Flavobacteriia</taxon>
        <taxon>Flavobacteriales</taxon>
        <taxon>Flavobacteriaceae</taxon>
        <taxon>Flavobacterium</taxon>
    </lineage>
</organism>
<keyword evidence="2" id="KW-1185">Reference proteome</keyword>
<comment type="caution">
    <text evidence="1">The sequence shown here is derived from an EMBL/GenBank/DDBJ whole genome shotgun (WGS) entry which is preliminary data.</text>
</comment>
<dbReference type="PANTHER" id="PTHR23416:SF78">
    <property type="entry name" value="LIPOPOLYSACCHARIDE BIOSYNTHESIS O-ACETYL TRANSFERASE WBBJ-RELATED"/>
    <property type="match status" value="1"/>
</dbReference>
<dbReference type="EMBL" id="BJNP01000036">
    <property type="protein sequence ID" value="GEC73210.1"/>
    <property type="molecule type" value="Genomic_DNA"/>
</dbReference>
<reference evidence="1 2" key="1">
    <citation type="submission" date="2019-06" db="EMBL/GenBank/DDBJ databases">
        <title>Whole genome shotgun sequence of Flavobacterium flevense NBRC 14960.</title>
        <authorList>
            <person name="Hosoyama A."/>
            <person name="Uohara A."/>
            <person name="Ohji S."/>
            <person name="Ichikawa N."/>
        </authorList>
    </citation>
    <scope>NUCLEOTIDE SEQUENCE [LARGE SCALE GENOMIC DNA]</scope>
    <source>
        <strain evidence="1 2">NBRC 14960</strain>
    </source>
</reference>
<dbReference type="Proteomes" id="UP000316775">
    <property type="component" value="Unassembled WGS sequence"/>
</dbReference>
<dbReference type="SUPFAM" id="SSF51161">
    <property type="entry name" value="Trimeric LpxA-like enzymes"/>
    <property type="match status" value="1"/>
</dbReference>
<dbReference type="AlphaFoldDB" id="A0A4Y4B1T0"/>
<evidence type="ECO:0000313" key="1">
    <source>
        <dbReference type="EMBL" id="GEC73210.1"/>
    </source>
</evidence>
<evidence type="ECO:0000313" key="2">
    <source>
        <dbReference type="Proteomes" id="UP000316775"/>
    </source>
</evidence>
<name>A0A4Y4B1T0_9FLAO</name>
<dbReference type="Gene3D" id="2.160.10.10">
    <property type="entry name" value="Hexapeptide repeat proteins"/>
    <property type="match status" value="1"/>
</dbReference>
<dbReference type="InterPro" id="IPR011004">
    <property type="entry name" value="Trimer_LpxA-like_sf"/>
</dbReference>
<proteinExistence type="predicted"/>
<dbReference type="OrthoDB" id="9801697at2"/>